<comment type="subcellular location">
    <subcellularLocation>
        <location evidence="1">Cell membrane</location>
        <topology evidence="1">Multi-pass membrane protein</topology>
    </subcellularLocation>
</comment>
<feature type="transmembrane region" description="Helical" evidence="7">
    <location>
        <begin position="331"/>
        <end position="353"/>
    </location>
</feature>
<evidence type="ECO:0000313" key="10">
    <source>
        <dbReference type="Proteomes" id="UP000199701"/>
    </source>
</evidence>
<feature type="transmembrane region" description="Helical" evidence="7">
    <location>
        <begin position="453"/>
        <end position="473"/>
    </location>
</feature>
<dbReference type="InterPro" id="IPR005524">
    <property type="entry name" value="DUF318"/>
</dbReference>
<dbReference type="InterPro" id="IPR052923">
    <property type="entry name" value="UPF0718"/>
</dbReference>
<dbReference type="SUPFAM" id="SSF52540">
    <property type="entry name" value="P-loop containing nucleoside triphosphate hydrolases"/>
    <property type="match status" value="1"/>
</dbReference>
<feature type="transmembrane region" description="Helical" evidence="7">
    <location>
        <begin position="231"/>
        <end position="254"/>
    </location>
</feature>
<dbReference type="Pfam" id="PF03773">
    <property type="entry name" value="ArsP_1"/>
    <property type="match status" value="1"/>
</dbReference>
<evidence type="ECO:0000256" key="3">
    <source>
        <dbReference type="ARBA" id="ARBA00022475"/>
    </source>
</evidence>
<dbReference type="InterPro" id="IPR027417">
    <property type="entry name" value="P-loop_NTPase"/>
</dbReference>
<evidence type="ECO:0000256" key="5">
    <source>
        <dbReference type="ARBA" id="ARBA00022989"/>
    </source>
</evidence>
<evidence type="ECO:0000256" key="7">
    <source>
        <dbReference type="SAM" id="Phobius"/>
    </source>
</evidence>
<dbReference type="OrthoDB" id="9810876at2"/>
<feature type="transmembrane region" description="Helical" evidence="7">
    <location>
        <begin position="266"/>
        <end position="290"/>
    </location>
</feature>
<protein>
    <recommendedName>
        <fullName evidence="8">CobW/HypB/UreG nucleotide-binding domain-containing protein</fullName>
    </recommendedName>
</protein>
<keyword evidence="3" id="KW-1003">Cell membrane</keyword>
<evidence type="ECO:0000256" key="1">
    <source>
        <dbReference type="ARBA" id="ARBA00004651"/>
    </source>
</evidence>
<dbReference type="Gene3D" id="3.40.50.300">
    <property type="entry name" value="P-loop containing nucleotide triphosphate hydrolases"/>
    <property type="match status" value="1"/>
</dbReference>
<proteinExistence type="inferred from homology"/>
<reference evidence="9 10" key="1">
    <citation type="submission" date="2016-10" db="EMBL/GenBank/DDBJ databases">
        <authorList>
            <person name="de Groot N.N."/>
        </authorList>
    </citation>
    <scope>NUCLEOTIDE SEQUENCE [LARGE SCALE GENOMIC DNA]</scope>
    <source>
        <strain evidence="9 10">DSM 9179</strain>
    </source>
</reference>
<dbReference type="GO" id="GO:0005886">
    <property type="term" value="C:plasma membrane"/>
    <property type="evidence" value="ECO:0007669"/>
    <property type="project" value="UniProtKB-SubCell"/>
</dbReference>
<dbReference type="RefSeq" id="WP_092457833.1">
    <property type="nucleotide sequence ID" value="NZ_FOJI01000023.1"/>
</dbReference>
<feature type="transmembrane region" description="Helical" evidence="7">
    <location>
        <begin position="400"/>
        <end position="417"/>
    </location>
</feature>
<feature type="transmembrane region" description="Helical" evidence="7">
    <location>
        <begin position="493"/>
        <end position="514"/>
    </location>
</feature>
<gene>
    <name evidence="9" type="ORF">SAMN05421659_12334</name>
</gene>
<feature type="transmembrane region" description="Helical" evidence="7">
    <location>
        <begin position="429"/>
        <end position="446"/>
    </location>
</feature>
<evidence type="ECO:0000256" key="4">
    <source>
        <dbReference type="ARBA" id="ARBA00022692"/>
    </source>
</evidence>
<comment type="similarity">
    <text evidence="2">Belongs to the UPF0718 family.</text>
</comment>
<name>A0A1I0RUA1_9FIRM</name>
<dbReference type="Pfam" id="PF02492">
    <property type="entry name" value="cobW"/>
    <property type="match status" value="1"/>
</dbReference>
<feature type="transmembrane region" description="Helical" evidence="7">
    <location>
        <begin position="193"/>
        <end position="210"/>
    </location>
</feature>
<accession>A0A1I0RUA1</accession>
<dbReference type="AlphaFoldDB" id="A0A1I0RUA1"/>
<keyword evidence="5 7" id="KW-1133">Transmembrane helix</keyword>
<dbReference type="PANTHER" id="PTHR34184">
    <property type="entry name" value="UPF0718 PROTEIN YCGR"/>
    <property type="match status" value="1"/>
</dbReference>
<evidence type="ECO:0000256" key="6">
    <source>
        <dbReference type="ARBA" id="ARBA00023136"/>
    </source>
</evidence>
<dbReference type="STRING" id="99656.SAMN05421659_12334"/>
<dbReference type="EMBL" id="FOJI01000023">
    <property type="protein sequence ID" value="SEW44870.1"/>
    <property type="molecule type" value="Genomic_DNA"/>
</dbReference>
<dbReference type="InterPro" id="IPR003495">
    <property type="entry name" value="CobW/HypB/UreG_nucleotide-bd"/>
</dbReference>
<organism evidence="9 10">
    <name type="scientific">[Clostridium] fimetarium</name>
    <dbReference type="NCBI Taxonomy" id="99656"/>
    <lineage>
        <taxon>Bacteria</taxon>
        <taxon>Bacillati</taxon>
        <taxon>Bacillota</taxon>
        <taxon>Clostridia</taxon>
        <taxon>Lachnospirales</taxon>
        <taxon>Lachnospiraceae</taxon>
    </lineage>
</organism>
<keyword evidence="6 7" id="KW-0472">Membrane</keyword>
<keyword evidence="10" id="KW-1185">Reference proteome</keyword>
<feature type="transmembrane region" description="Helical" evidence="7">
    <location>
        <begin position="302"/>
        <end position="325"/>
    </location>
</feature>
<evidence type="ECO:0000259" key="8">
    <source>
        <dbReference type="Pfam" id="PF02492"/>
    </source>
</evidence>
<keyword evidence="4 7" id="KW-0812">Transmembrane</keyword>
<evidence type="ECO:0000313" key="9">
    <source>
        <dbReference type="EMBL" id="SEW44870.1"/>
    </source>
</evidence>
<sequence>MNVPIYVITGYLGAGKTTYLNKILSHKKNYEKNTLVIQFEDGEEEVEENLINTTVLIISKREYEIYSTNISNKIYNVISDGNYDEIWVEWNGMDNFKLAEEIFLQIRMKAIAHLERVIYIADADSFPIMIQNTGINPITMLYASDIAYIYSANKENKAKTKKILLSYNRKLDLVYENDFQEHLKQLDLKKMTGGSRFIWFIMLICVYLLLRNNISSIKWLYNDLIIYTGMLLEGMPFLVIGVLLSTFIQLYVSGDWIARVYPKNPVIGMITAIGMGFCLPICDCASVPVFQSLLKKNVPLCSAVTFLLVTPIVNPVVLLSTYYAFNGNIKVLGYRIALGIVCSIIVGGTFYIFKSKSVLKYSGNIQSCSCYCCMDDARSSEKESGLIKFMRHARYEFVKVAKYLLIGAFISTMFQAVQSGILKNVVQSHSFTVIILLMIMAFFLSLCSTSDAVIARSLASTFPFASTMGFMVFGPMMDIKNILLLSSGFEKKFIIRLALTVFVVCLLVIMLFSFMGSGGISYNG</sequence>
<dbReference type="Proteomes" id="UP000199701">
    <property type="component" value="Unassembled WGS sequence"/>
</dbReference>
<feature type="domain" description="CobW/HypB/UreG nucleotide-binding" evidence="8">
    <location>
        <begin position="4"/>
        <end position="142"/>
    </location>
</feature>
<dbReference type="PANTHER" id="PTHR34184:SF4">
    <property type="entry name" value="UPF0718 PROTEIN YCGR"/>
    <property type="match status" value="1"/>
</dbReference>
<evidence type="ECO:0000256" key="2">
    <source>
        <dbReference type="ARBA" id="ARBA00006386"/>
    </source>
</evidence>